<dbReference type="RefSeq" id="WP_331214741.1">
    <property type="nucleotide sequence ID" value="NZ_JAZGQK010000011.1"/>
</dbReference>
<reference evidence="11 12" key="1">
    <citation type="submission" date="2024-01" db="EMBL/GenBank/DDBJ databases">
        <title>Genome insights into Plantactinospora sonchi sp. nov.</title>
        <authorList>
            <person name="Wang L."/>
        </authorList>
    </citation>
    <scope>NUCLEOTIDE SEQUENCE [LARGE SCALE GENOMIC DNA]</scope>
    <source>
        <strain evidence="11 12">NEAU-QY2</strain>
    </source>
</reference>
<proteinExistence type="predicted"/>
<evidence type="ECO:0000256" key="3">
    <source>
        <dbReference type="ARBA" id="ARBA00022679"/>
    </source>
</evidence>
<sequence>MSSAPPQLIADRYRLVEPLGQGGMGRVWKARDEVLHRDVAIKELVPPPGLTEDERREMRERSLREARAIARLNHANVVRVFDVLRTDGDPWIVMEYIPSRSLQDVLASDGPVSPARTIDIGLGVLGALKAAHRAGVMHRDVKPGNVLLGDDGRVVLTDFGLATVPGDPNVTRTGLVLGSPAYIAPERAKDGTFGPEADLWSLGATLYAALEGQSPFARPSAIATLAALATEPPPVSRRAGPLKTVLAGLLQKDPALRIDAETAERLLRRAAGRRGRPGLSLLDGVRRPGPNGPRVPRTPIVPVPAPRPAQEESGAPTAASPPPPAATSDASPPSVPVIPAPAADTAPFSVEDNNTGQPEQTAPAPTDSATGVEETRPAAEPTVVVPAGGATGETAEPDPEPEPTSDPPRSDPAPTEVVAAAAPSTGRAPIPTGAAVAYDGERPARNPLAAIGGDNHKVWLIGGLVVLVLLAIAVIVPLVRGGSGDENGGGTDPVANRTSQAANPPAPTGSAAQPPAPTSTPAAQPSSTPTGQPGGSGQELPPGWRLHKDSTGFSVPVPEGWTMRRQKYGRAADEVRVYFEDPKSRRMLLIDQTNRPLADAEADWRRQEQSRRGSYRNYERVNIDSVDYWLRAADWEWRFDDDGVRLQVRNRGFVTAKDKGYAIRWDVPADDWDENLKNFEIIADGFKPVRAD</sequence>
<keyword evidence="5 11" id="KW-0418">Kinase</keyword>
<dbReference type="CDD" id="cd14014">
    <property type="entry name" value="STKc_PknB_like"/>
    <property type="match status" value="1"/>
</dbReference>
<dbReference type="Gene3D" id="3.30.200.20">
    <property type="entry name" value="Phosphorylase Kinase, domain 1"/>
    <property type="match status" value="1"/>
</dbReference>
<evidence type="ECO:0000256" key="1">
    <source>
        <dbReference type="ARBA" id="ARBA00012513"/>
    </source>
</evidence>
<evidence type="ECO:0000256" key="9">
    <source>
        <dbReference type="SAM" id="Phobius"/>
    </source>
</evidence>
<feature type="compositionally biased region" description="Polar residues" evidence="8">
    <location>
        <begin position="351"/>
        <end position="360"/>
    </location>
</feature>
<feature type="region of interest" description="Disordered" evidence="8">
    <location>
        <begin position="480"/>
        <end position="558"/>
    </location>
</feature>
<keyword evidence="12" id="KW-1185">Reference proteome</keyword>
<keyword evidence="4 7" id="KW-0547">Nucleotide-binding</keyword>
<evidence type="ECO:0000256" key="8">
    <source>
        <dbReference type="SAM" id="MobiDB-lite"/>
    </source>
</evidence>
<accession>A0ABU7RT61</accession>
<dbReference type="Proteomes" id="UP001332243">
    <property type="component" value="Unassembled WGS sequence"/>
</dbReference>
<dbReference type="InterPro" id="IPR008271">
    <property type="entry name" value="Ser/Thr_kinase_AS"/>
</dbReference>
<dbReference type="InterPro" id="IPR000719">
    <property type="entry name" value="Prot_kinase_dom"/>
</dbReference>
<evidence type="ECO:0000256" key="5">
    <source>
        <dbReference type="ARBA" id="ARBA00022777"/>
    </source>
</evidence>
<dbReference type="PRINTS" id="PR01217">
    <property type="entry name" value="PRICHEXTENSN"/>
</dbReference>
<evidence type="ECO:0000256" key="7">
    <source>
        <dbReference type="PROSITE-ProRule" id="PRU10141"/>
    </source>
</evidence>
<keyword evidence="6 7" id="KW-0067">ATP-binding</keyword>
<keyword evidence="2" id="KW-0723">Serine/threonine-protein kinase</keyword>
<comment type="caution">
    <text evidence="11">The sequence shown here is derived from an EMBL/GenBank/DDBJ whole genome shotgun (WGS) entry which is preliminary data.</text>
</comment>
<dbReference type="PANTHER" id="PTHR43289:SF6">
    <property type="entry name" value="SERINE_THREONINE-PROTEIN KINASE NEKL-3"/>
    <property type="match status" value="1"/>
</dbReference>
<evidence type="ECO:0000256" key="4">
    <source>
        <dbReference type="ARBA" id="ARBA00022741"/>
    </source>
</evidence>
<evidence type="ECO:0000313" key="12">
    <source>
        <dbReference type="Proteomes" id="UP001332243"/>
    </source>
</evidence>
<keyword evidence="9" id="KW-0812">Transmembrane</keyword>
<keyword evidence="9" id="KW-1133">Transmembrane helix</keyword>
<evidence type="ECO:0000256" key="6">
    <source>
        <dbReference type="ARBA" id="ARBA00022840"/>
    </source>
</evidence>
<dbReference type="PROSITE" id="PS00108">
    <property type="entry name" value="PROTEIN_KINASE_ST"/>
    <property type="match status" value="1"/>
</dbReference>
<feature type="domain" description="Protein kinase" evidence="10">
    <location>
        <begin position="13"/>
        <end position="267"/>
    </location>
</feature>
<keyword evidence="9" id="KW-0472">Membrane</keyword>
<gene>
    <name evidence="11" type="ORF">V1633_14145</name>
</gene>
<feature type="compositionally biased region" description="Low complexity" evidence="8">
    <location>
        <begin position="508"/>
        <end position="531"/>
    </location>
</feature>
<dbReference type="InterPro" id="IPR017441">
    <property type="entry name" value="Protein_kinase_ATP_BS"/>
</dbReference>
<feature type="region of interest" description="Disordered" evidence="8">
    <location>
        <begin position="269"/>
        <end position="416"/>
    </location>
</feature>
<keyword evidence="3" id="KW-0808">Transferase</keyword>
<dbReference type="EC" id="2.7.11.1" evidence="1"/>
<name>A0ABU7RT61_9ACTN</name>
<dbReference type="Gene3D" id="1.10.510.10">
    <property type="entry name" value="Transferase(Phosphotransferase) domain 1"/>
    <property type="match status" value="1"/>
</dbReference>
<feature type="binding site" evidence="7">
    <location>
        <position position="42"/>
    </location>
    <ligand>
        <name>ATP</name>
        <dbReference type="ChEBI" id="CHEBI:30616"/>
    </ligand>
</feature>
<dbReference type="PANTHER" id="PTHR43289">
    <property type="entry name" value="MITOGEN-ACTIVATED PROTEIN KINASE KINASE KINASE 20-RELATED"/>
    <property type="match status" value="1"/>
</dbReference>
<dbReference type="InterPro" id="IPR011009">
    <property type="entry name" value="Kinase-like_dom_sf"/>
</dbReference>
<protein>
    <recommendedName>
        <fullName evidence="1">non-specific serine/threonine protein kinase</fullName>
        <ecNumber evidence="1">2.7.11.1</ecNumber>
    </recommendedName>
</protein>
<dbReference type="SMART" id="SM00220">
    <property type="entry name" value="S_TKc"/>
    <property type="match status" value="1"/>
</dbReference>
<dbReference type="PROSITE" id="PS00107">
    <property type="entry name" value="PROTEIN_KINASE_ATP"/>
    <property type="match status" value="1"/>
</dbReference>
<evidence type="ECO:0000256" key="2">
    <source>
        <dbReference type="ARBA" id="ARBA00022527"/>
    </source>
</evidence>
<dbReference type="GO" id="GO:0016301">
    <property type="term" value="F:kinase activity"/>
    <property type="evidence" value="ECO:0007669"/>
    <property type="project" value="UniProtKB-KW"/>
</dbReference>
<feature type="compositionally biased region" description="Gly residues" evidence="8">
    <location>
        <begin position="481"/>
        <end position="491"/>
    </location>
</feature>
<evidence type="ECO:0000259" key="10">
    <source>
        <dbReference type="PROSITE" id="PS50011"/>
    </source>
</evidence>
<feature type="transmembrane region" description="Helical" evidence="9">
    <location>
        <begin position="458"/>
        <end position="479"/>
    </location>
</feature>
<evidence type="ECO:0000313" key="11">
    <source>
        <dbReference type="EMBL" id="MEE6259625.1"/>
    </source>
</evidence>
<organism evidence="11 12">
    <name type="scientific">Plantactinospora sonchi</name>
    <dbReference type="NCBI Taxonomy" id="1544735"/>
    <lineage>
        <taxon>Bacteria</taxon>
        <taxon>Bacillati</taxon>
        <taxon>Actinomycetota</taxon>
        <taxon>Actinomycetes</taxon>
        <taxon>Micromonosporales</taxon>
        <taxon>Micromonosporaceae</taxon>
        <taxon>Plantactinospora</taxon>
    </lineage>
</organism>
<dbReference type="PROSITE" id="PS50011">
    <property type="entry name" value="PROTEIN_KINASE_DOM"/>
    <property type="match status" value="1"/>
</dbReference>
<dbReference type="EMBL" id="JAZGQK010000011">
    <property type="protein sequence ID" value="MEE6259625.1"/>
    <property type="molecule type" value="Genomic_DNA"/>
</dbReference>
<dbReference type="Pfam" id="PF00069">
    <property type="entry name" value="Pkinase"/>
    <property type="match status" value="1"/>
</dbReference>
<feature type="compositionally biased region" description="Low complexity" evidence="8">
    <location>
        <begin position="277"/>
        <end position="298"/>
    </location>
</feature>
<dbReference type="SUPFAM" id="SSF56112">
    <property type="entry name" value="Protein kinase-like (PK-like)"/>
    <property type="match status" value="1"/>
</dbReference>